<dbReference type="EMBL" id="AP018933">
    <property type="protein sequence ID" value="BBG29697.1"/>
    <property type="molecule type" value="Genomic_DNA"/>
</dbReference>
<keyword evidence="7 12" id="KW-1133">Transmembrane helix</keyword>
<organism evidence="13 14">
    <name type="scientific">Zymobacter palmae</name>
    <dbReference type="NCBI Taxonomy" id="33074"/>
    <lineage>
        <taxon>Bacteria</taxon>
        <taxon>Pseudomonadati</taxon>
        <taxon>Pseudomonadota</taxon>
        <taxon>Gammaproteobacteria</taxon>
        <taxon>Oceanospirillales</taxon>
        <taxon>Halomonadaceae</taxon>
        <taxon>Zymobacter group</taxon>
        <taxon>Zymobacter</taxon>
    </lineage>
</organism>
<keyword evidence="4 10" id="KW-0633">Potassium transport</keyword>
<feature type="binding site" evidence="11">
    <location>
        <position position="455"/>
    </location>
    <ligand>
        <name>K(+)</name>
        <dbReference type="ChEBI" id="CHEBI:29103"/>
    </ligand>
</feature>
<reference evidence="13 14" key="1">
    <citation type="submission" date="2018-09" db="EMBL/GenBank/DDBJ databases">
        <title>Zymobacter palmae IAM14233 (=T109) whole genome analysis.</title>
        <authorList>
            <person name="Yanase H."/>
        </authorList>
    </citation>
    <scope>NUCLEOTIDE SEQUENCE [LARGE SCALE GENOMIC DNA]</scope>
    <source>
        <strain evidence="13 14">IAM14233</strain>
    </source>
</reference>
<evidence type="ECO:0000256" key="5">
    <source>
        <dbReference type="ARBA" id="ARBA00022692"/>
    </source>
</evidence>
<dbReference type="Pfam" id="PF02386">
    <property type="entry name" value="TrkH"/>
    <property type="match status" value="1"/>
</dbReference>
<dbReference type="AlphaFoldDB" id="A0A348HDJ5"/>
<dbReference type="InterPro" id="IPR003445">
    <property type="entry name" value="Cat_transpt"/>
</dbReference>
<feature type="transmembrane region" description="Helical" evidence="12">
    <location>
        <begin position="60"/>
        <end position="78"/>
    </location>
</feature>
<feature type="transmembrane region" description="Helical" evidence="12">
    <location>
        <begin position="256"/>
        <end position="276"/>
    </location>
</feature>
<dbReference type="GO" id="GO:0046872">
    <property type="term" value="F:metal ion binding"/>
    <property type="evidence" value="ECO:0007669"/>
    <property type="project" value="UniProtKB-KW"/>
</dbReference>
<keyword evidence="2 10" id="KW-0813">Transport</keyword>
<name>A0A348HDJ5_9GAMM</name>
<dbReference type="PIRSF" id="PIRSF006247">
    <property type="entry name" value="TrkH"/>
    <property type="match status" value="1"/>
</dbReference>
<evidence type="ECO:0000313" key="13">
    <source>
        <dbReference type="EMBL" id="BBG29697.1"/>
    </source>
</evidence>
<sequence length="505" mass="55532">MRPCNMPSSRSPFATMRLLHLIDFMPVLRILAILLFILALVMAIPLIVLAIEQDPDVRAFATSEVITLSTVGLVLFWTRNAHMELRPRQMFLLTVLSWVVFAGFASLPMILGQPRLTVADAVFEAVSGVTSTGGTVLVGIEHLSVGIKLWRGLLQWMGGIGIIVMAIAILPFLKVGGMRLFHTESSEWSDQVAPRAGTAAKAIASIYIGSTLAAFITYRVLGMTWLDAIVHAMSSVSTGGFANYDDSFGVYQNHPAILWASMVFMLTSALPFVMYIRVLGRRSWQPLWRDQQVRGLFWLVTLTSLSLTLYRLHQGATAGFGRVLTETAFNVVSVITTTGYSSTDYTLWGALAVNVFFYLLFIGGCSGSTTGGIKIFRVQIGWLMLRNHLRHLVHANGVFVQRYNGRLLTDDIVRAVIAFSFFFSLTVAVMSILMSMMDVDLLTSISTSVSSLANVGPAVGGRVGPAGNYRDLPDMAKWLLSVAMIMGRLEILTVMVLLTPAFWRK</sequence>
<comment type="similarity">
    <text evidence="10">Belongs to the TrkH potassium transport family.</text>
</comment>
<protein>
    <recommendedName>
        <fullName evidence="10">Trk system potassium uptake protein</fullName>
    </recommendedName>
</protein>
<evidence type="ECO:0000256" key="9">
    <source>
        <dbReference type="ARBA" id="ARBA00023136"/>
    </source>
</evidence>
<feature type="transmembrane region" description="Helical" evidence="12">
    <location>
        <begin position="202"/>
        <end position="221"/>
    </location>
</feature>
<evidence type="ECO:0000256" key="4">
    <source>
        <dbReference type="ARBA" id="ARBA00022538"/>
    </source>
</evidence>
<accession>A0A348HDJ5</accession>
<evidence type="ECO:0000256" key="7">
    <source>
        <dbReference type="ARBA" id="ARBA00022989"/>
    </source>
</evidence>
<evidence type="ECO:0000256" key="3">
    <source>
        <dbReference type="ARBA" id="ARBA00022475"/>
    </source>
</evidence>
<feature type="transmembrane region" description="Helical" evidence="12">
    <location>
        <begin position="412"/>
        <end position="434"/>
    </location>
</feature>
<evidence type="ECO:0000256" key="12">
    <source>
        <dbReference type="SAM" id="Phobius"/>
    </source>
</evidence>
<feature type="binding site" evidence="11">
    <location>
        <position position="338"/>
    </location>
    <ligand>
        <name>K(+)</name>
        <dbReference type="ChEBI" id="CHEBI:29103"/>
    </ligand>
</feature>
<evidence type="ECO:0000256" key="11">
    <source>
        <dbReference type="PIRSR" id="PIRSR006247-1"/>
    </source>
</evidence>
<keyword evidence="6 10" id="KW-0630">Potassium</keyword>
<keyword evidence="9 10" id="KW-0472">Membrane</keyword>
<feature type="transmembrane region" description="Helical" evidence="12">
    <location>
        <begin position="153"/>
        <end position="173"/>
    </location>
</feature>
<dbReference type="PANTHER" id="PTHR32024">
    <property type="entry name" value="TRK SYSTEM POTASSIUM UPTAKE PROTEIN TRKG-RELATED"/>
    <property type="match status" value="1"/>
</dbReference>
<dbReference type="GO" id="GO:0015379">
    <property type="term" value="F:potassium:chloride symporter activity"/>
    <property type="evidence" value="ECO:0007669"/>
    <property type="project" value="InterPro"/>
</dbReference>
<feature type="transmembrane region" description="Helical" evidence="12">
    <location>
        <begin position="478"/>
        <end position="503"/>
    </location>
</feature>
<proteinExistence type="inferred from homology"/>
<feature type="binding site" evidence="11">
    <location>
        <position position="337"/>
    </location>
    <ligand>
        <name>K(+)</name>
        <dbReference type="ChEBI" id="CHEBI:29103"/>
    </ligand>
</feature>
<evidence type="ECO:0000256" key="8">
    <source>
        <dbReference type="ARBA" id="ARBA00023065"/>
    </source>
</evidence>
<evidence type="ECO:0000256" key="2">
    <source>
        <dbReference type="ARBA" id="ARBA00022448"/>
    </source>
</evidence>
<evidence type="ECO:0000313" key="14">
    <source>
        <dbReference type="Proteomes" id="UP000267342"/>
    </source>
</evidence>
<feature type="binding site" evidence="11">
    <location>
        <position position="132"/>
    </location>
    <ligand>
        <name>K(+)</name>
        <dbReference type="ChEBI" id="CHEBI:29103"/>
    </ligand>
</feature>
<keyword evidence="5 12" id="KW-0812">Transmembrane</keyword>
<feature type="transmembrane region" description="Helical" evidence="12">
    <location>
        <begin position="296"/>
        <end position="313"/>
    </location>
</feature>
<dbReference type="KEGG" id="zpl:ZBT109_0924"/>
<evidence type="ECO:0000256" key="1">
    <source>
        <dbReference type="ARBA" id="ARBA00004651"/>
    </source>
</evidence>
<feature type="transmembrane region" description="Helical" evidence="12">
    <location>
        <begin position="355"/>
        <end position="376"/>
    </location>
</feature>
<keyword evidence="8 10" id="KW-0406">Ion transport</keyword>
<dbReference type="InterPro" id="IPR004772">
    <property type="entry name" value="TrkH"/>
</dbReference>
<feature type="binding site" evidence="11">
    <location>
        <position position="239"/>
    </location>
    <ligand>
        <name>K(+)</name>
        <dbReference type="ChEBI" id="CHEBI:29103"/>
    </ligand>
</feature>
<keyword evidence="14" id="KW-1185">Reference proteome</keyword>
<dbReference type="PANTHER" id="PTHR32024:SF3">
    <property type="entry name" value="TRK SYSTEM POTASSIUM UPTAKE PROTEIN"/>
    <property type="match status" value="1"/>
</dbReference>
<keyword evidence="3 10" id="KW-1003">Cell membrane</keyword>
<feature type="transmembrane region" description="Helical" evidence="12">
    <location>
        <begin position="90"/>
        <end position="111"/>
    </location>
</feature>
<evidence type="ECO:0000256" key="10">
    <source>
        <dbReference type="PIRNR" id="PIRNR006247"/>
    </source>
</evidence>
<dbReference type="STRING" id="1123510.GCA_000620025_02285"/>
<dbReference type="GO" id="GO:0005886">
    <property type="term" value="C:plasma membrane"/>
    <property type="evidence" value="ECO:0007669"/>
    <property type="project" value="UniProtKB-SubCell"/>
</dbReference>
<dbReference type="Proteomes" id="UP000267342">
    <property type="component" value="Chromosome"/>
</dbReference>
<gene>
    <name evidence="13" type="ORF">ZBT109_0924</name>
</gene>
<evidence type="ECO:0000256" key="6">
    <source>
        <dbReference type="ARBA" id="ARBA00022958"/>
    </source>
</evidence>
<comment type="subcellular location">
    <subcellularLocation>
        <location evidence="10">Cell inner membrane</location>
        <topology evidence="10">Multi-pass membrane protein</topology>
    </subcellularLocation>
    <subcellularLocation>
        <location evidence="1">Cell membrane</location>
        <topology evidence="1">Multi-pass membrane protein</topology>
    </subcellularLocation>
</comment>
<keyword evidence="10" id="KW-0997">Cell inner membrane</keyword>
<feature type="binding site" evidence="11">
    <location>
        <position position="454"/>
    </location>
    <ligand>
        <name>K(+)</name>
        <dbReference type="ChEBI" id="CHEBI:29103"/>
    </ligand>
</feature>
<keyword evidence="11" id="KW-0479">Metal-binding</keyword>